<dbReference type="Pfam" id="PF00560">
    <property type="entry name" value="LRR_1"/>
    <property type="match status" value="1"/>
</dbReference>
<dbReference type="Proteomes" id="UP000247620">
    <property type="component" value="Unassembled WGS sequence"/>
</dbReference>
<dbReference type="InterPro" id="IPR003591">
    <property type="entry name" value="Leu-rich_rpt_typical-subtyp"/>
</dbReference>
<keyword evidence="5" id="KW-1003">Cell membrane</keyword>
<reference evidence="18 19" key="1">
    <citation type="submission" date="2018-06" db="EMBL/GenBank/DDBJ databases">
        <title>Pseudomonas diversity within urban Lake Michigan freshwaters.</title>
        <authorList>
            <person name="Batrich M."/>
            <person name="Hatzopoulos T."/>
            <person name="Putonti C."/>
        </authorList>
    </citation>
    <scope>NUCLEOTIDE SEQUENCE [LARGE SCALE GENOMIC DNA]</scope>
    <source>
        <strain evidence="18 19">LBp-160603</strain>
    </source>
</reference>
<keyword evidence="8" id="KW-0732">Signal</keyword>
<keyword evidence="16" id="KW-1035">Host cytoplasm</keyword>
<keyword evidence="14" id="KW-1015">Disulfide bond</keyword>
<sequence length="1506" mass="167380">MSSMTSPIAASKEGAHATKLAHATDDFIAEHLPGWLKEAGTSGIDRLRGSARTHGETQVQLSEVLDKLEPLDLFFKRKLQAEVISPLKLTVGVSGLHWREGRGRFVPPQDPLDMPGVDVQYPLETVEQRLMRNFEANAHFFEGTGLVSKEGTLVFDDTDRLVERCRQADIGRQYQQHLSGVFTPAVRGRLARDKRHGLALALDIAVLKQQVRPVDEALWRLMLDDRPLMHLEGTTVRVCRLTVMGFAVTDGLVLEVSGSWLPGGLPGQVEPIQALLLYLPATSLPIQRFDSWASLGIALGRALRNEHYRQRFIHRLAVADRAIFLSTLSQRLADAHTDLEPAGSTMTTDVFEQMALDLESRIKGDARQLLVPTADADHAASSARFKALQGVGLSVLNLAGMFVPVVGALLTTQMVAQIVGEVFDGVGDWARGHDHEALVHLLGVAETVAVAAALGVALHSVPRAFERSALVDTMVPVHSDGQAMLGTAQLGDYRDPQGPPASATRQANGLLWSDGRFWWTDRHVNFEVRRSDGQWYLRHPTRESGAHPRLLYNGERGWRLASQRPLEWQGAQYLLGYLWPEAVSMAPARVAQVLKVAGVDEPQLRRLLVENRALPVQLRDTLERFSVGARIEAFIVRAGAGSAIDEDEALLQACRELLAIGSLDAHAQLDAIVEHAAQLREALLDRLSLAYLTEDSLQSLIQRDFPGLPDAYALHLLAQANDEQRVVMTQSARIPLALAEQARLLLQTARLTRIREALYLPGSYRDESVELVFALLRRHAGWPVSSNLLLRRSAHGGPVLSRLYPGDEAIVLVRKTGGFELYTEDGRALGRQPQAPADLCETLVACLPTQWGFAQRWQGPEAAQRIREDLQAWLPSDREALVRLMGIREIKPFFNPMVRVDDGLLGYPLSGRGVARGHSERWLRDEIRALYPSFDDASVQTYLEQILDLPGSPFTRLLEQRRAYHALVDAMDSWVAQETDAHLAQVRRLIASQLRRCWRREGERLLDINGDPAGMRLSLVGLHVGALPLLPVGVEFVHVTDLILVGLQLSEMPVGFLRAFSSVRWLNLGNNRLGQIPSELTHMPRLRTVRLPRNRIRLDSGGEQVLGGLARLHTLDLSGNRLRQVNLAFASFVHLREVGLRDTGLLEWPAGLQHCPLLQHADLRDNQITSLPEFVFASPWAYRQCLALAGNPLAARDFRRLAEPREPVAVFAASLQGAQPWHQGLEAGALTRQRVQWASLQAETGSNDLFALLDELTGTREYQRVPQDLRRRVGVLLDALWQDSGLREDVFTLASDPRSCVDSVISCFSALEVRVLVFRTLRGLAPGEGEGVRLGLAGRLYRLDRVEHQARLHMQRLAHGLAEGEGGVDEVEVSLAYRIGLAQVLNLPGQPQTMQFFNRAQISQADLDNARVAILVEERGAGLALFTSQRDFWLDYLRQAHEGLFEQAEQPFWAQEEQLYDRRQALSDRAYLEHSTQLSGERQQTVAALALRLTQQALAAHPGHFG</sequence>
<keyword evidence="11" id="KW-0843">Virulence</keyword>
<proteinExistence type="inferred from homology"/>
<evidence type="ECO:0000256" key="2">
    <source>
        <dbReference type="ARBA" id="ARBA00004162"/>
    </source>
</evidence>
<evidence type="ECO:0000256" key="8">
    <source>
        <dbReference type="ARBA" id="ARBA00022729"/>
    </source>
</evidence>
<evidence type="ECO:0000259" key="17">
    <source>
        <dbReference type="PROSITE" id="PS52053"/>
    </source>
</evidence>
<dbReference type="EC" id="2.3.2.27" evidence="3"/>
<keyword evidence="16" id="KW-0808">Transferase</keyword>
<dbReference type="InterPro" id="IPR051432">
    <property type="entry name" value="KCNMA1_auxiliary"/>
</dbReference>
<dbReference type="PROSITE" id="PS52053">
    <property type="entry name" value="NEL"/>
    <property type="match status" value="1"/>
</dbReference>
<evidence type="ECO:0000256" key="13">
    <source>
        <dbReference type="ARBA" id="ARBA00023136"/>
    </source>
</evidence>
<comment type="subcellular location">
    <subcellularLocation>
        <location evidence="2">Cell membrane</location>
        <topology evidence="2">Single-pass membrane protein</topology>
    </subcellularLocation>
</comment>
<keyword evidence="16" id="KW-0964">Secreted</keyword>
<keyword evidence="16" id="KW-0833">Ubl conjugation pathway</keyword>
<dbReference type="Gene3D" id="1.20.58.360">
    <property type="entry name" value="Shigella T3SS effector IpaH defines"/>
    <property type="match status" value="1"/>
</dbReference>
<dbReference type="InterPro" id="IPR029487">
    <property type="entry name" value="NEL_dom"/>
</dbReference>
<feature type="domain" description="NEL" evidence="17">
    <location>
        <begin position="1213"/>
        <end position="1506"/>
    </location>
</feature>
<dbReference type="Gene3D" id="3.80.10.10">
    <property type="entry name" value="Ribonuclease Inhibitor"/>
    <property type="match status" value="1"/>
</dbReference>
<evidence type="ECO:0000256" key="14">
    <source>
        <dbReference type="ARBA" id="ARBA00023157"/>
    </source>
</evidence>
<dbReference type="InterPro" id="IPR032675">
    <property type="entry name" value="LRR_dom_sf"/>
</dbReference>
<evidence type="ECO:0000256" key="12">
    <source>
        <dbReference type="ARBA" id="ARBA00023065"/>
    </source>
</evidence>
<evidence type="ECO:0000313" key="19">
    <source>
        <dbReference type="Proteomes" id="UP000247620"/>
    </source>
</evidence>
<dbReference type="Pfam" id="PF14496">
    <property type="entry name" value="NEL"/>
    <property type="match status" value="1"/>
</dbReference>
<evidence type="ECO:0000256" key="15">
    <source>
        <dbReference type="ARBA" id="ARBA00023303"/>
    </source>
</evidence>
<keyword evidence="10" id="KW-1133">Transmembrane helix</keyword>
<dbReference type="GO" id="GO:0005576">
    <property type="term" value="C:extracellular region"/>
    <property type="evidence" value="ECO:0007669"/>
    <property type="project" value="UniProtKB-UniRule"/>
</dbReference>
<keyword evidence="15" id="KW-0407">Ion channel</keyword>
<comment type="similarity">
    <text evidence="16">Belongs to the LRR-containing bacterial E3 ligase family.</text>
</comment>
<keyword evidence="12" id="KW-0406">Ion transport</keyword>
<evidence type="ECO:0000313" key="18">
    <source>
        <dbReference type="EMBL" id="PYB76210.1"/>
    </source>
</evidence>
<evidence type="ECO:0000256" key="7">
    <source>
        <dbReference type="ARBA" id="ARBA00022692"/>
    </source>
</evidence>
<feature type="active site" description="Glycyl thioester intermediate" evidence="16">
    <location>
        <position position="1300"/>
    </location>
</feature>
<dbReference type="GO" id="GO:0034220">
    <property type="term" value="P:monoatomic ion transmembrane transport"/>
    <property type="evidence" value="ECO:0007669"/>
    <property type="project" value="UniProtKB-KW"/>
</dbReference>
<evidence type="ECO:0000256" key="16">
    <source>
        <dbReference type="PROSITE-ProRule" id="PRU01398"/>
    </source>
</evidence>
<comment type="catalytic activity">
    <reaction evidence="1">
        <text>S-ubiquitinyl-[E2 ubiquitin-conjugating enzyme]-L-cysteine + [acceptor protein]-L-lysine = [E2 ubiquitin-conjugating enzyme]-L-cysteine + N(6)-ubiquitinyl-[acceptor protein]-L-lysine.</text>
        <dbReference type="EC" id="2.3.2.27"/>
    </reaction>
</comment>
<keyword evidence="7" id="KW-0812">Transmembrane</keyword>
<evidence type="ECO:0000256" key="4">
    <source>
        <dbReference type="ARBA" id="ARBA00022448"/>
    </source>
</evidence>
<dbReference type="Pfam" id="PF20178">
    <property type="entry name" value="ToxA_N"/>
    <property type="match status" value="1"/>
</dbReference>
<keyword evidence="9" id="KW-0677">Repeat</keyword>
<evidence type="ECO:0000256" key="1">
    <source>
        <dbReference type="ARBA" id="ARBA00000900"/>
    </source>
</evidence>
<name>A0A2V4HZH5_9PSED</name>
<evidence type="ECO:0000256" key="9">
    <source>
        <dbReference type="ARBA" id="ARBA00022737"/>
    </source>
</evidence>
<evidence type="ECO:0000256" key="11">
    <source>
        <dbReference type="ARBA" id="ARBA00023026"/>
    </source>
</evidence>
<protein>
    <recommendedName>
        <fullName evidence="3">RING-type E3 ubiquitin transferase</fullName>
        <ecNumber evidence="3">2.3.2.27</ecNumber>
    </recommendedName>
</protein>
<comment type="PTM">
    <text evidence="16">Ubiquitinated in the presence of host E1 ubiquitin-activating enzyme, E2 ubiquitin-conjugating enzyme and ubiquitin.</text>
</comment>
<keyword evidence="4" id="KW-0813">Transport</keyword>
<keyword evidence="13" id="KW-0472">Membrane</keyword>
<dbReference type="PANTHER" id="PTHR46473:SF10">
    <property type="entry name" value="LD45603P-RELATED"/>
    <property type="match status" value="1"/>
</dbReference>
<evidence type="ECO:0000256" key="3">
    <source>
        <dbReference type="ARBA" id="ARBA00012483"/>
    </source>
</evidence>
<keyword evidence="16" id="KW-0832">Ubl conjugation</keyword>
<dbReference type="InterPro" id="IPR046673">
    <property type="entry name" value="ToxA_N"/>
</dbReference>
<dbReference type="GO" id="GO:0061630">
    <property type="term" value="F:ubiquitin protein ligase activity"/>
    <property type="evidence" value="ECO:0007669"/>
    <property type="project" value="UniProtKB-EC"/>
</dbReference>
<accession>A0A2V4HZH5</accession>
<organism evidence="18 19">
    <name type="scientific">Pseudomonas soli</name>
    <dbReference type="NCBI Taxonomy" id="1306993"/>
    <lineage>
        <taxon>Bacteria</taxon>
        <taxon>Pseudomonadati</taxon>
        <taxon>Pseudomonadota</taxon>
        <taxon>Gammaproteobacteria</taxon>
        <taxon>Pseudomonadales</taxon>
        <taxon>Pseudomonadaceae</taxon>
        <taxon>Pseudomonas</taxon>
    </lineage>
</organism>
<dbReference type="EMBL" id="QJRO01000020">
    <property type="protein sequence ID" value="PYB76210.1"/>
    <property type="molecule type" value="Genomic_DNA"/>
</dbReference>
<evidence type="ECO:0000256" key="5">
    <source>
        <dbReference type="ARBA" id="ARBA00022475"/>
    </source>
</evidence>
<gene>
    <name evidence="18" type="ORF">DMX07_21975</name>
</gene>
<dbReference type="SUPFAM" id="SSF52058">
    <property type="entry name" value="L domain-like"/>
    <property type="match status" value="1"/>
</dbReference>
<keyword evidence="6" id="KW-0433">Leucine-rich repeat</keyword>
<dbReference type="GO" id="GO:0005886">
    <property type="term" value="C:plasma membrane"/>
    <property type="evidence" value="ECO:0007669"/>
    <property type="project" value="UniProtKB-SubCell"/>
</dbReference>
<dbReference type="PANTHER" id="PTHR46473">
    <property type="entry name" value="GH08155P"/>
    <property type="match status" value="1"/>
</dbReference>
<evidence type="ECO:0000256" key="10">
    <source>
        <dbReference type="ARBA" id="ARBA00022989"/>
    </source>
</evidence>
<comment type="caution">
    <text evidence="18">The sequence shown here is derived from an EMBL/GenBank/DDBJ whole genome shotgun (WGS) entry which is preliminary data.</text>
</comment>
<dbReference type="GO" id="GO:0016567">
    <property type="term" value="P:protein ubiquitination"/>
    <property type="evidence" value="ECO:0007669"/>
    <property type="project" value="InterPro"/>
</dbReference>
<dbReference type="SMART" id="SM00369">
    <property type="entry name" value="LRR_TYP"/>
    <property type="match status" value="3"/>
</dbReference>
<evidence type="ECO:0000256" key="6">
    <source>
        <dbReference type="ARBA" id="ARBA00022614"/>
    </source>
</evidence>
<dbReference type="InterPro" id="IPR001611">
    <property type="entry name" value="Leu-rich_rpt"/>
</dbReference>